<evidence type="ECO:0000259" key="6">
    <source>
        <dbReference type="Pfam" id="PF00884"/>
    </source>
</evidence>
<reference evidence="7 8" key="1">
    <citation type="submission" date="2013-09" db="EMBL/GenBank/DDBJ databases">
        <title>Whole genome shotgun sequence of Novosphingobium tardaugens NBRC 16725.</title>
        <authorList>
            <person name="Isaki S."/>
            <person name="Hosoyama A."/>
            <person name="Tsuchikane K."/>
            <person name="Katsumata H."/>
            <person name="Ando Y."/>
            <person name="Yamazaki S."/>
            <person name="Fujita N."/>
        </authorList>
    </citation>
    <scope>NUCLEOTIDE SEQUENCE [LARGE SCALE GENOMIC DNA]</scope>
    <source>
        <strain evidence="7 8">NBRC 16725</strain>
    </source>
</reference>
<dbReference type="PANTHER" id="PTHR42693:SF33">
    <property type="entry name" value="ARYLSULFATASE"/>
    <property type="match status" value="1"/>
</dbReference>
<dbReference type="Pfam" id="PF00884">
    <property type="entry name" value="Sulfatase"/>
    <property type="match status" value="1"/>
</dbReference>
<accession>U2YK28</accession>
<evidence type="ECO:0000256" key="3">
    <source>
        <dbReference type="ARBA" id="ARBA00022801"/>
    </source>
</evidence>
<keyword evidence="4" id="KW-0106">Calcium</keyword>
<dbReference type="Gene3D" id="3.30.1120.10">
    <property type="match status" value="1"/>
</dbReference>
<gene>
    <name evidence="7" type="ORF">NT2_04_00280</name>
</gene>
<dbReference type="InterPro" id="IPR000917">
    <property type="entry name" value="Sulfatase_N"/>
</dbReference>
<dbReference type="AlphaFoldDB" id="U2YK28"/>
<feature type="domain" description="Sulfatase N-terminal" evidence="6">
    <location>
        <begin position="28"/>
        <end position="435"/>
    </location>
</feature>
<dbReference type="SUPFAM" id="SSF53649">
    <property type="entry name" value="Alkaline phosphatase-like"/>
    <property type="match status" value="1"/>
</dbReference>
<dbReference type="Gene3D" id="3.40.720.10">
    <property type="entry name" value="Alkaline Phosphatase, subunit A"/>
    <property type="match status" value="1"/>
</dbReference>
<evidence type="ECO:0000256" key="1">
    <source>
        <dbReference type="ARBA" id="ARBA00008779"/>
    </source>
</evidence>
<name>U2YK28_9SPHN</name>
<dbReference type="PANTHER" id="PTHR42693">
    <property type="entry name" value="ARYLSULFATASE FAMILY MEMBER"/>
    <property type="match status" value="1"/>
</dbReference>
<dbReference type="InterPro" id="IPR050738">
    <property type="entry name" value="Sulfatase"/>
</dbReference>
<evidence type="ECO:0000313" key="8">
    <source>
        <dbReference type="Proteomes" id="UP000016568"/>
    </source>
</evidence>
<keyword evidence="5" id="KW-0732">Signal</keyword>
<evidence type="ECO:0000256" key="2">
    <source>
        <dbReference type="ARBA" id="ARBA00022723"/>
    </source>
</evidence>
<feature type="chain" id="PRO_5030177721" evidence="5">
    <location>
        <begin position="24"/>
        <end position="551"/>
    </location>
</feature>
<dbReference type="PROSITE" id="PS00523">
    <property type="entry name" value="SULFATASE_1"/>
    <property type="match status" value="1"/>
</dbReference>
<sequence length="551" mass="60868">MKMLNKLLAATAMTGLSVSSVSAEETRPNIIVVMVDDMGFSDLGAFGGEIRTPNLDALANKGVRFTNFHTTPVCAPTRAEFMTGVDHHQTGIGNFPELRQDNQIDKPGYEGFLTDRVVTIAERLKDAGYSTFQSGKWHLGYDPRANPVARGFDHSFTMLGGGHNHFGTDQNRERPDLPNVGLVYTLDGKEVKIPAKFYSTDYFTDQFISFLPDAKDKRPFFGYLALTAPHYPIQAPAEDIRRYAGKYDAGYDALREARLKRMKELGLIADNVVPHAQTSSKRWADLTDEEKRIEARTMEAYAAMVDHIDQSMGKLVAELKKRGKYDNTIIMFFSDNGPEGHELDKSFIIPEAGKAMLAAGDNTLDSIGSANSYVWYKSNWAEAGSAPFRLSKSFPTEGGTRVVSFLSYPKHARSGIEPSYISVRDVLPTMLDFAKVKLDNPAEYKGKAVVAPQGISFAQRILPGAPAPQLSPTFAAGEMFGRRYVRDGRWKAVHIPPPTGTGHWELFDVEADPGETKDLSRNNRDQLGKMVKAWNAYAADKGVVPPIIPGN</sequence>
<dbReference type="GO" id="GO:0046872">
    <property type="term" value="F:metal ion binding"/>
    <property type="evidence" value="ECO:0007669"/>
    <property type="project" value="UniProtKB-KW"/>
</dbReference>
<dbReference type="PROSITE" id="PS00149">
    <property type="entry name" value="SULFATASE_2"/>
    <property type="match status" value="1"/>
</dbReference>
<dbReference type="KEGG" id="ntd:EGO55_10145"/>
<organism evidence="7 8">
    <name type="scientific">Caenibius tardaugens NBRC 16725</name>
    <dbReference type="NCBI Taxonomy" id="1219035"/>
    <lineage>
        <taxon>Bacteria</taxon>
        <taxon>Pseudomonadati</taxon>
        <taxon>Pseudomonadota</taxon>
        <taxon>Alphaproteobacteria</taxon>
        <taxon>Sphingomonadales</taxon>
        <taxon>Erythrobacteraceae</taxon>
        <taxon>Caenibius</taxon>
    </lineage>
</organism>
<evidence type="ECO:0000313" key="7">
    <source>
        <dbReference type="EMBL" id="GAD48617.1"/>
    </source>
</evidence>
<dbReference type="InterPro" id="IPR017850">
    <property type="entry name" value="Alkaline_phosphatase_core_sf"/>
</dbReference>
<dbReference type="CDD" id="cd16025">
    <property type="entry name" value="PAS_like"/>
    <property type="match status" value="1"/>
</dbReference>
<feature type="signal peptide" evidence="5">
    <location>
        <begin position="1"/>
        <end position="23"/>
    </location>
</feature>
<dbReference type="EMBL" id="BASZ01000004">
    <property type="protein sequence ID" value="GAD48617.1"/>
    <property type="molecule type" value="Genomic_DNA"/>
</dbReference>
<keyword evidence="3" id="KW-0378">Hydrolase</keyword>
<comment type="similarity">
    <text evidence="1">Belongs to the sulfatase family.</text>
</comment>
<dbReference type="RefSeq" id="WP_021689524.1">
    <property type="nucleotide sequence ID" value="NZ_BASZ01000004.1"/>
</dbReference>
<keyword evidence="2" id="KW-0479">Metal-binding</keyword>
<evidence type="ECO:0000256" key="5">
    <source>
        <dbReference type="SAM" id="SignalP"/>
    </source>
</evidence>
<dbReference type="InterPro" id="IPR024607">
    <property type="entry name" value="Sulfatase_CS"/>
</dbReference>
<dbReference type="Proteomes" id="UP000016568">
    <property type="component" value="Unassembled WGS sequence"/>
</dbReference>
<keyword evidence="8" id="KW-1185">Reference proteome</keyword>
<dbReference type="eggNOG" id="COG3119">
    <property type="taxonomic scope" value="Bacteria"/>
</dbReference>
<comment type="caution">
    <text evidence="7">The sequence shown here is derived from an EMBL/GenBank/DDBJ whole genome shotgun (WGS) entry which is preliminary data.</text>
</comment>
<protein>
    <submittedName>
        <fullName evidence="7">Putative arylsulfatase</fullName>
    </submittedName>
</protein>
<evidence type="ECO:0000256" key="4">
    <source>
        <dbReference type="ARBA" id="ARBA00022837"/>
    </source>
</evidence>
<proteinExistence type="inferred from homology"/>
<dbReference type="OrthoDB" id="9803751at2"/>
<dbReference type="GO" id="GO:0004065">
    <property type="term" value="F:arylsulfatase activity"/>
    <property type="evidence" value="ECO:0007669"/>
    <property type="project" value="TreeGrafter"/>
</dbReference>